<feature type="transmembrane region" description="Helical" evidence="6">
    <location>
        <begin position="413"/>
        <end position="440"/>
    </location>
</feature>
<evidence type="ECO:0000259" key="7">
    <source>
        <dbReference type="Pfam" id="PF03772"/>
    </source>
</evidence>
<dbReference type="InterPro" id="IPR004477">
    <property type="entry name" value="ComEC_N"/>
</dbReference>
<dbReference type="PANTHER" id="PTHR30619">
    <property type="entry name" value="DNA INTERNALIZATION/COMPETENCE PROTEIN COMEC/REC2"/>
    <property type="match status" value="1"/>
</dbReference>
<feature type="transmembrane region" description="Helical" evidence="6">
    <location>
        <begin position="506"/>
        <end position="525"/>
    </location>
</feature>
<feature type="transmembrane region" description="Helical" evidence="6">
    <location>
        <begin position="330"/>
        <end position="350"/>
    </location>
</feature>
<accession>A0A5S3PX90</accession>
<dbReference type="RefSeq" id="WP_138657469.1">
    <property type="nucleotide sequence ID" value="NZ_VATY01000001.1"/>
</dbReference>
<feature type="transmembrane region" description="Helical" evidence="6">
    <location>
        <begin position="7"/>
        <end position="25"/>
    </location>
</feature>
<name>A0A5S3PX90_9FLAO</name>
<gene>
    <name evidence="9" type="ORF">FEE95_08675</name>
</gene>
<dbReference type="NCBIfam" id="TIGR00360">
    <property type="entry name" value="ComEC_N-term"/>
    <property type="match status" value="1"/>
</dbReference>
<dbReference type="InterPro" id="IPR052159">
    <property type="entry name" value="Competence_DNA_uptake"/>
</dbReference>
<keyword evidence="2" id="KW-1003">Cell membrane</keyword>
<dbReference type="Pfam" id="PF03772">
    <property type="entry name" value="Competence"/>
    <property type="match status" value="1"/>
</dbReference>
<evidence type="ECO:0000313" key="9">
    <source>
        <dbReference type="EMBL" id="TMM59480.1"/>
    </source>
</evidence>
<evidence type="ECO:0000313" key="10">
    <source>
        <dbReference type="Proteomes" id="UP000310314"/>
    </source>
</evidence>
<dbReference type="EMBL" id="VATY01000001">
    <property type="protein sequence ID" value="TMM59480.1"/>
    <property type="molecule type" value="Genomic_DNA"/>
</dbReference>
<dbReference type="AlphaFoldDB" id="A0A5S3PX90"/>
<protein>
    <submittedName>
        <fullName evidence="9">ComEC family competence protein</fullName>
    </submittedName>
</protein>
<evidence type="ECO:0000256" key="1">
    <source>
        <dbReference type="ARBA" id="ARBA00004651"/>
    </source>
</evidence>
<keyword evidence="10" id="KW-1185">Reference proteome</keyword>
<feature type="transmembrane region" description="Helical" evidence="6">
    <location>
        <begin position="388"/>
        <end position="407"/>
    </location>
</feature>
<dbReference type="PANTHER" id="PTHR30619:SF1">
    <property type="entry name" value="RECOMBINATION PROTEIN 2"/>
    <property type="match status" value="1"/>
</dbReference>
<comment type="caution">
    <text evidence="9">The sequence shown here is derived from an EMBL/GenBank/DDBJ whole genome shotgun (WGS) entry which is preliminary data.</text>
</comment>
<feature type="transmembrane region" description="Helical" evidence="6">
    <location>
        <begin position="250"/>
        <end position="273"/>
    </location>
</feature>
<dbReference type="Pfam" id="PF13567">
    <property type="entry name" value="DUF4131"/>
    <property type="match status" value="1"/>
</dbReference>
<evidence type="ECO:0000256" key="6">
    <source>
        <dbReference type="SAM" id="Phobius"/>
    </source>
</evidence>
<keyword evidence="4 6" id="KW-1133">Transmembrane helix</keyword>
<keyword evidence="5 6" id="KW-0472">Membrane</keyword>
<dbReference type="Proteomes" id="UP000310314">
    <property type="component" value="Unassembled WGS sequence"/>
</dbReference>
<dbReference type="InterPro" id="IPR025405">
    <property type="entry name" value="DUF4131"/>
</dbReference>
<feature type="transmembrane region" description="Helical" evidence="6">
    <location>
        <begin position="55"/>
        <end position="77"/>
    </location>
</feature>
<evidence type="ECO:0000256" key="4">
    <source>
        <dbReference type="ARBA" id="ARBA00022989"/>
    </source>
</evidence>
<proteinExistence type="predicted"/>
<evidence type="ECO:0000256" key="2">
    <source>
        <dbReference type="ARBA" id="ARBA00022475"/>
    </source>
</evidence>
<feature type="transmembrane region" description="Helical" evidence="6">
    <location>
        <begin position="356"/>
        <end position="376"/>
    </location>
</feature>
<feature type="domain" description="ComEC/Rec2-related protein" evidence="7">
    <location>
        <begin position="230"/>
        <end position="498"/>
    </location>
</feature>
<comment type="subcellular location">
    <subcellularLocation>
        <location evidence="1">Cell membrane</location>
        <topology evidence="1">Multi-pass membrane protein</topology>
    </subcellularLocation>
</comment>
<dbReference type="OrthoDB" id="9761531at2"/>
<sequence length="670" mass="76762">MALLKFVPIKLTLCLVTGILIGHYFDFAIYHVLFSTLILIAFLGFLLSKQTNRNSISFGLTTLLTTIFLGILSVSLWQPKNQKDHYTHQNLEETYLWKVKVREVLKSNLYSDRYMGNIFSMDEKKVSGKLVMNLYRDSGTVKFQVDDELFIFRKLSEIKPPLNPHQFDYQSYLANMGIYHQIQLDSTNHFVNENSSKTIYGIAASVRNKIISKLQKANFGKEELSIIQALLLGQRDDLSKETYNNYKNAGAVHILAVSGLHIGILLLLLQFLLRPLERLPKGKTIKLIVLVLLLWCFALLAGFSASIVRAVTMFSFVAYALYLNRPSNTFNILALSMFAILLLINPMLLFQVGFQMSYAAVLAIVWIYPMLQQLWSPKNKIIRKIWQLLSVSVAAQLGVLPISLFYFHQFPGLFFISNLIIVPAMGLILGMGILIVMLALFDMLPQWLAEFYNGVIGLMNSIIEWVAQQEAFVFKDISFDTMQLLLSYGIIISLLMLFTRINFKRLALFLVCIMSFQLWTIYTSYKTRNTQILLLAHRSKNSVLLYQSGYQLNVTTSDSISASAIVKDYEVAKRIQDILFPDLQNGYTWRNKTILMIDSLGIYPSGNHDYILLTQSPKINLERLIDSVQPKQIIADGSNYRSYIARWRKTCAKRKLPFHYTGEKGAYYFE</sequence>
<feature type="domain" description="DUF4131" evidence="8">
    <location>
        <begin position="30"/>
        <end position="186"/>
    </location>
</feature>
<evidence type="ECO:0000256" key="5">
    <source>
        <dbReference type="ARBA" id="ARBA00023136"/>
    </source>
</evidence>
<keyword evidence="3 6" id="KW-0812">Transmembrane</keyword>
<dbReference type="GO" id="GO:0005886">
    <property type="term" value="C:plasma membrane"/>
    <property type="evidence" value="ECO:0007669"/>
    <property type="project" value="UniProtKB-SubCell"/>
</dbReference>
<evidence type="ECO:0000259" key="8">
    <source>
        <dbReference type="Pfam" id="PF13567"/>
    </source>
</evidence>
<organism evidence="9 10">
    <name type="scientific">Maribacter algarum</name>
    <name type="common">ex Zhang et al. 2020</name>
    <dbReference type="NCBI Taxonomy" id="2578118"/>
    <lineage>
        <taxon>Bacteria</taxon>
        <taxon>Pseudomonadati</taxon>
        <taxon>Bacteroidota</taxon>
        <taxon>Flavobacteriia</taxon>
        <taxon>Flavobacteriales</taxon>
        <taxon>Flavobacteriaceae</taxon>
        <taxon>Maribacter</taxon>
    </lineage>
</organism>
<feature type="transmembrane region" description="Helical" evidence="6">
    <location>
        <begin position="285"/>
        <end position="301"/>
    </location>
</feature>
<reference evidence="9 10" key="1">
    <citation type="submission" date="2019-05" db="EMBL/GenBank/DDBJ databases">
        <authorList>
            <person name="Zhang J.-Y."/>
            <person name="Feg X."/>
            <person name="Du Z.-J."/>
        </authorList>
    </citation>
    <scope>NUCLEOTIDE SEQUENCE [LARGE SCALE GENOMIC DNA]</scope>
    <source>
        <strain evidence="9 10">RZ26</strain>
    </source>
</reference>
<evidence type="ECO:0000256" key="3">
    <source>
        <dbReference type="ARBA" id="ARBA00022692"/>
    </source>
</evidence>
<feature type="transmembrane region" description="Helical" evidence="6">
    <location>
        <begin position="31"/>
        <end position="48"/>
    </location>
</feature>
<feature type="transmembrane region" description="Helical" evidence="6">
    <location>
        <begin position="482"/>
        <end position="499"/>
    </location>
</feature>